<evidence type="ECO:0000256" key="4">
    <source>
        <dbReference type="ARBA" id="ARBA00023235"/>
    </source>
</evidence>
<keyword evidence="8" id="KW-1185">Reference proteome</keyword>
<evidence type="ECO:0000256" key="5">
    <source>
        <dbReference type="HAMAP-Rule" id="MF_01080"/>
    </source>
</evidence>
<gene>
    <name evidence="5 7" type="primary">truB</name>
    <name evidence="7" type="ORF">EW093_16850</name>
</gene>
<dbReference type="PANTHER" id="PTHR13767">
    <property type="entry name" value="TRNA-PSEUDOURIDINE SYNTHASE"/>
    <property type="match status" value="1"/>
</dbReference>
<dbReference type="PANTHER" id="PTHR13767:SF2">
    <property type="entry name" value="PSEUDOURIDYLATE SYNTHASE TRUB1"/>
    <property type="match status" value="1"/>
</dbReference>
<dbReference type="EC" id="5.4.99.25" evidence="5"/>
<dbReference type="Gene3D" id="3.30.2350.10">
    <property type="entry name" value="Pseudouridine synthase"/>
    <property type="match status" value="1"/>
</dbReference>
<dbReference type="GO" id="GO:0003723">
    <property type="term" value="F:RNA binding"/>
    <property type="evidence" value="ECO:0007669"/>
    <property type="project" value="InterPro"/>
</dbReference>
<reference evidence="7 8" key="2">
    <citation type="submission" date="2019-09" db="EMBL/GenBank/DDBJ databases">
        <title>Complete Genome Sequence and Methylome Analysis of free living Spirochaetas.</title>
        <authorList>
            <person name="Leshcheva N."/>
            <person name="Mikheeva N."/>
        </authorList>
    </citation>
    <scope>NUCLEOTIDE SEQUENCE [LARGE SCALE GENOMIC DNA]</scope>
    <source>
        <strain evidence="7 8">P</strain>
    </source>
</reference>
<dbReference type="NCBIfam" id="TIGR00431">
    <property type="entry name" value="TruB"/>
    <property type="match status" value="1"/>
</dbReference>
<evidence type="ECO:0000256" key="1">
    <source>
        <dbReference type="ARBA" id="ARBA00000385"/>
    </source>
</evidence>
<comment type="function">
    <text evidence="5">Responsible for synthesis of pseudouridine from uracil-55 in the psi GC loop of transfer RNAs.</text>
</comment>
<keyword evidence="3 5" id="KW-0819">tRNA processing</keyword>
<dbReference type="CDD" id="cd02573">
    <property type="entry name" value="PseudoU_synth_EcTruB"/>
    <property type="match status" value="1"/>
</dbReference>
<feature type="domain" description="Pseudouridine synthase II N-terminal" evidence="6">
    <location>
        <begin position="31"/>
        <end position="178"/>
    </location>
</feature>
<dbReference type="AlphaFoldDB" id="A0A5C1QIH8"/>
<dbReference type="GO" id="GO:0031119">
    <property type="term" value="P:tRNA pseudouridine synthesis"/>
    <property type="evidence" value="ECO:0007669"/>
    <property type="project" value="UniProtKB-UniRule"/>
</dbReference>
<name>A0A5C1QIH8_9SPIO</name>
<proteinExistence type="inferred from homology"/>
<dbReference type="OrthoDB" id="9802309at2"/>
<comment type="catalytic activity">
    <reaction evidence="1 5">
        <text>uridine(55) in tRNA = pseudouridine(55) in tRNA</text>
        <dbReference type="Rhea" id="RHEA:42532"/>
        <dbReference type="Rhea" id="RHEA-COMP:10101"/>
        <dbReference type="Rhea" id="RHEA-COMP:10102"/>
        <dbReference type="ChEBI" id="CHEBI:65314"/>
        <dbReference type="ChEBI" id="CHEBI:65315"/>
        <dbReference type="EC" id="5.4.99.25"/>
    </reaction>
</comment>
<accession>A0A5C1QIH8</accession>
<dbReference type="Pfam" id="PF01509">
    <property type="entry name" value="TruB_N"/>
    <property type="match status" value="1"/>
</dbReference>
<organism evidence="7 8">
    <name type="scientific">Thiospirochaeta perfilievii</name>
    <dbReference type="NCBI Taxonomy" id="252967"/>
    <lineage>
        <taxon>Bacteria</taxon>
        <taxon>Pseudomonadati</taxon>
        <taxon>Spirochaetota</taxon>
        <taxon>Spirochaetia</taxon>
        <taxon>Spirochaetales</taxon>
        <taxon>Spirochaetaceae</taxon>
        <taxon>Thiospirochaeta</taxon>
    </lineage>
</organism>
<sequence length="298" mass="33042">MKLLQIMSHDGMILLKKPEGVTSFQALGILKKKLNTKKVGHTGTLDKFATGLLVILTGKMTKFAPYITGMDKTYLATFTFGTSTTTLDPEGDFIGEKPIPSIDQIKKEINKSFKGTISQIPPDFSAVHINGSRAYQLKLKGEEVKIPPREITINDFNIINWNGRDLDVEISCSKGTYIRSLARDLGVNSGSLAYVTKLERTKVGPFSIDDSVTGDLFESRNLVSPYNLITDLGRQVSYISDNAAKDIRNGKHMRDSFYLDSGEKFKSGDVALFTKDKNFVAMINVDNGKTSYLFVSNR</sequence>
<keyword evidence="4 5" id="KW-0413">Isomerase</keyword>
<dbReference type="InterPro" id="IPR002501">
    <property type="entry name" value="PsdUridine_synth_N"/>
</dbReference>
<dbReference type="Proteomes" id="UP000323824">
    <property type="component" value="Chromosome"/>
</dbReference>
<evidence type="ECO:0000313" key="8">
    <source>
        <dbReference type="Proteomes" id="UP000323824"/>
    </source>
</evidence>
<protein>
    <recommendedName>
        <fullName evidence="5">tRNA pseudouridine synthase B</fullName>
        <ecNumber evidence="5">5.4.99.25</ecNumber>
    </recommendedName>
    <alternativeName>
        <fullName evidence="5">tRNA pseudouridine(55) synthase</fullName>
        <shortName evidence="5">Psi55 synthase</shortName>
    </alternativeName>
    <alternativeName>
        <fullName evidence="5">tRNA pseudouridylate synthase</fullName>
    </alternativeName>
    <alternativeName>
        <fullName evidence="5">tRNA-uridine isomerase</fullName>
    </alternativeName>
</protein>
<dbReference type="InterPro" id="IPR020103">
    <property type="entry name" value="PsdUridine_synth_cat_dom_sf"/>
</dbReference>
<evidence type="ECO:0000256" key="2">
    <source>
        <dbReference type="ARBA" id="ARBA00005642"/>
    </source>
</evidence>
<dbReference type="InterPro" id="IPR014780">
    <property type="entry name" value="tRNA_psdUridine_synth_TruB"/>
</dbReference>
<evidence type="ECO:0000259" key="6">
    <source>
        <dbReference type="Pfam" id="PF01509"/>
    </source>
</evidence>
<dbReference type="GO" id="GO:0160148">
    <property type="term" value="F:tRNA pseudouridine(55) synthase activity"/>
    <property type="evidence" value="ECO:0007669"/>
    <property type="project" value="UniProtKB-EC"/>
</dbReference>
<dbReference type="SUPFAM" id="SSF55120">
    <property type="entry name" value="Pseudouridine synthase"/>
    <property type="match status" value="1"/>
</dbReference>
<comment type="similarity">
    <text evidence="2 5">Belongs to the pseudouridine synthase TruB family. Type 1 subfamily.</text>
</comment>
<dbReference type="KEGG" id="sper:EW093_16850"/>
<dbReference type="HAMAP" id="MF_01080">
    <property type="entry name" value="TruB_bact"/>
    <property type="match status" value="1"/>
</dbReference>
<feature type="active site" description="Nucleophile" evidence="5">
    <location>
        <position position="46"/>
    </location>
</feature>
<dbReference type="EMBL" id="CP035807">
    <property type="protein sequence ID" value="QEN06286.1"/>
    <property type="molecule type" value="Genomic_DNA"/>
</dbReference>
<dbReference type="GO" id="GO:1990481">
    <property type="term" value="P:mRNA pseudouridine synthesis"/>
    <property type="evidence" value="ECO:0007669"/>
    <property type="project" value="TreeGrafter"/>
</dbReference>
<dbReference type="RefSeq" id="WP_149569512.1">
    <property type="nucleotide sequence ID" value="NZ_CP035807.1"/>
</dbReference>
<evidence type="ECO:0000256" key="3">
    <source>
        <dbReference type="ARBA" id="ARBA00022694"/>
    </source>
</evidence>
<reference evidence="7 8" key="1">
    <citation type="submission" date="2019-02" db="EMBL/GenBank/DDBJ databases">
        <authorList>
            <person name="Fomenkov A."/>
            <person name="Dubinina G."/>
            <person name="Grabovich M."/>
            <person name="Vincze T."/>
            <person name="Roberts R.J."/>
        </authorList>
    </citation>
    <scope>NUCLEOTIDE SEQUENCE [LARGE SCALE GENOMIC DNA]</scope>
    <source>
        <strain evidence="7 8">P</strain>
    </source>
</reference>
<evidence type="ECO:0000313" key="7">
    <source>
        <dbReference type="EMBL" id="QEN06286.1"/>
    </source>
</evidence>